<sequence>MGYAQRRQAKAEKGPRSSDVQRLVHLNKPFLDPRRRPSMQLTLSAALTLLTCALTSVSANSFDAGSHIGRSVHAARDYEFTDLAAAYEAGESDPRVENGNIHKRFDPNTQKQAKVGLFDTDTGASNGFLYVFGDSMRNTTTEPSTFQYTKPANTGDKFDIEFPIQGGTATKQFIIATRSMGTQGLNSPTASRGVRSDLYGAAYPLRSAPGSPPVLANIEETWFESAVWSAAEDGTLTCTWINPDGTPVPLYAFLIIEALHFSPDPATLRPWGGPWYDMKNVTLKLVD</sequence>
<feature type="region of interest" description="Disordered" evidence="1">
    <location>
        <begin position="1"/>
        <end position="20"/>
    </location>
</feature>
<gene>
    <name evidence="2" type="ORF">M408DRAFT_192935</name>
</gene>
<proteinExistence type="predicted"/>
<evidence type="ECO:0000313" key="3">
    <source>
        <dbReference type="Proteomes" id="UP000054097"/>
    </source>
</evidence>
<accession>A0A0C2WJ78</accession>
<evidence type="ECO:0000313" key="2">
    <source>
        <dbReference type="EMBL" id="KIM26408.1"/>
    </source>
</evidence>
<name>A0A0C2WJ78_SERVB</name>
<protein>
    <submittedName>
        <fullName evidence="2">Uncharacterized protein</fullName>
    </submittedName>
</protein>
<organism evidence="2 3">
    <name type="scientific">Serendipita vermifera MAFF 305830</name>
    <dbReference type="NCBI Taxonomy" id="933852"/>
    <lineage>
        <taxon>Eukaryota</taxon>
        <taxon>Fungi</taxon>
        <taxon>Dikarya</taxon>
        <taxon>Basidiomycota</taxon>
        <taxon>Agaricomycotina</taxon>
        <taxon>Agaricomycetes</taxon>
        <taxon>Sebacinales</taxon>
        <taxon>Serendipitaceae</taxon>
        <taxon>Serendipita</taxon>
    </lineage>
</organism>
<dbReference type="Proteomes" id="UP000054097">
    <property type="component" value="Unassembled WGS sequence"/>
</dbReference>
<reference evidence="2 3" key="1">
    <citation type="submission" date="2014-04" db="EMBL/GenBank/DDBJ databases">
        <authorList>
            <consortium name="DOE Joint Genome Institute"/>
            <person name="Kuo A."/>
            <person name="Zuccaro A."/>
            <person name="Kohler A."/>
            <person name="Nagy L.G."/>
            <person name="Floudas D."/>
            <person name="Copeland A."/>
            <person name="Barry K.W."/>
            <person name="Cichocki N."/>
            <person name="Veneault-Fourrey C."/>
            <person name="LaButti K."/>
            <person name="Lindquist E.A."/>
            <person name="Lipzen A."/>
            <person name="Lundell T."/>
            <person name="Morin E."/>
            <person name="Murat C."/>
            <person name="Sun H."/>
            <person name="Tunlid A."/>
            <person name="Henrissat B."/>
            <person name="Grigoriev I.V."/>
            <person name="Hibbett D.S."/>
            <person name="Martin F."/>
            <person name="Nordberg H.P."/>
            <person name="Cantor M.N."/>
            <person name="Hua S.X."/>
        </authorList>
    </citation>
    <scope>NUCLEOTIDE SEQUENCE [LARGE SCALE GENOMIC DNA]</scope>
    <source>
        <strain evidence="2 3">MAFF 305830</strain>
    </source>
</reference>
<reference evidence="3" key="2">
    <citation type="submission" date="2015-01" db="EMBL/GenBank/DDBJ databases">
        <title>Evolutionary Origins and Diversification of the Mycorrhizal Mutualists.</title>
        <authorList>
            <consortium name="DOE Joint Genome Institute"/>
            <consortium name="Mycorrhizal Genomics Consortium"/>
            <person name="Kohler A."/>
            <person name="Kuo A."/>
            <person name="Nagy L.G."/>
            <person name="Floudas D."/>
            <person name="Copeland A."/>
            <person name="Barry K.W."/>
            <person name="Cichocki N."/>
            <person name="Veneault-Fourrey C."/>
            <person name="LaButti K."/>
            <person name="Lindquist E.A."/>
            <person name="Lipzen A."/>
            <person name="Lundell T."/>
            <person name="Morin E."/>
            <person name="Murat C."/>
            <person name="Riley R."/>
            <person name="Ohm R."/>
            <person name="Sun H."/>
            <person name="Tunlid A."/>
            <person name="Henrissat B."/>
            <person name="Grigoriev I.V."/>
            <person name="Hibbett D.S."/>
            <person name="Martin F."/>
        </authorList>
    </citation>
    <scope>NUCLEOTIDE SEQUENCE [LARGE SCALE GENOMIC DNA]</scope>
    <source>
        <strain evidence="3">MAFF 305830</strain>
    </source>
</reference>
<evidence type="ECO:0000256" key="1">
    <source>
        <dbReference type="SAM" id="MobiDB-lite"/>
    </source>
</evidence>
<dbReference type="AlphaFoldDB" id="A0A0C2WJ78"/>
<keyword evidence="3" id="KW-1185">Reference proteome</keyword>
<dbReference type="EMBL" id="KN824306">
    <property type="protein sequence ID" value="KIM26408.1"/>
    <property type="molecule type" value="Genomic_DNA"/>
</dbReference>
<dbReference type="OrthoDB" id="3174871at2759"/>
<dbReference type="HOGENOM" id="CLU_1116329_0_0_1"/>